<geneLocation type="plasmid" evidence="13 14">
    <name>plas1</name>
</geneLocation>
<evidence type="ECO:0000259" key="12">
    <source>
        <dbReference type="Pfam" id="PF07715"/>
    </source>
</evidence>
<dbReference type="Gene3D" id="2.40.170.20">
    <property type="entry name" value="TonB-dependent receptor, beta-barrel domain"/>
    <property type="match status" value="1"/>
</dbReference>
<dbReference type="RefSeq" id="WP_185885993.1">
    <property type="nucleotide sequence ID" value="NZ_CP060053.1"/>
</dbReference>
<sequence>MWTSVATVGLLVGSTQVAAQDATSQPAGIEDENPVVAVGSETETVITVTASRLQETGFTAPTPTQVVSEDALLQSGADNIGDVLLELPAFRASVNPQSNGVRTITPGAVFGDLRGLGASRTLVLVDGNRYVPQIYTALDGYQVDLTQIPPLMVERIEVVTGGASAQWGSDAVAGVVNVILKKDFQGFNFDVQGGISDRGDNESYRVAALAGTNFADGRGNITVALEQSENEGVGDVYTRGWGSLGPQIIGNPDFPGNGLPQNIIAQDIRFASTAPGGLIINTGLRGTTFDQNGQPIPFIYGQLPGGGFSGSMIGGGSNKGINLNTGLTIRPEGRRRNAYARGQFEFTPGVTAYTELTYTTTYGSNQSLPARDFAIPIYQDNPFLPDSVLDYMVANDLPVVLLGRAHYDLNQQLSDVRNRTYRLVGGLEGKFGDSWAWDAAVIHGDNRYRQKVFNNRNRQTFALAQDAVRDPATGRIVCRSTLTDPDNGCIPLNLFGPNSISADAADYVTGTTMTETSYSQTVVNANLAGQPFSTWAGPISIALGAEYREEEQLTIVDPIADLALWESSNAEPLEGDFNVVEGYFETAVPLASDVPFAYSLDLNAAVRVAHYNTAAGTQPTWKVGATWEPTEFLLLRVARSRDIRAPNIYELASGGQTTRQNILYKGISTQVTQVTGGNPDLDPEKSETLTFGAVLRAPFLNDLTLSVDYYDVELKDAVSIINTAQLVDRCAAGDSFYCDLITFDSSGVPVSISNPYLNLNVLRREGIDAQLAYNMPLADMIAGAGGNLSILLTGNWTLKHGTDVGSALGFDNRVGDIQSGVPRFRGFANLGYELDRFAINTQVRVIGASKYNIDYVEGVNINENDIPAVAYVDLSMSYGITDEIEIFGVADNLLDKDPPLAPSTFGYPTQPAFFDMIGRTYRFGIRGRF</sequence>
<keyword evidence="13" id="KW-0675">Receptor</keyword>
<comment type="subcellular location">
    <subcellularLocation>
        <location evidence="1 8">Cell outer membrane</location>
        <topology evidence="1 8">Multi-pass membrane protein</topology>
    </subcellularLocation>
</comment>
<dbReference type="Pfam" id="PF00593">
    <property type="entry name" value="TonB_dep_Rec_b-barrel"/>
    <property type="match status" value="1"/>
</dbReference>
<evidence type="ECO:0000313" key="14">
    <source>
        <dbReference type="Proteomes" id="UP000515297"/>
    </source>
</evidence>
<reference evidence="13 14" key="1">
    <citation type="submission" date="2020-08" db="EMBL/GenBank/DDBJ databases">
        <authorList>
            <person name="Liu G."/>
            <person name="Sun C."/>
        </authorList>
    </citation>
    <scope>NUCLEOTIDE SEQUENCE [LARGE SCALE GENOMIC DNA]</scope>
    <source>
        <strain evidence="13 14">OT19</strain>
        <plasmid evidence="13 14">plas1</plasmid>
    </source>
</reference>
<organism evidence="13 14">
    <name type="scientific">Croceicoccus marinus</name>
    <dbReference type="NCBI Taxonomy" id="450378"/>
    <lineage>
        <taxon>Bacteria</taxon>
        <taxon>Pseudomonadati</taxon>
        <taxon>Pseudomonadota</taxon>
        <taxon>Alphaproteobacteria</taxon>
        <taxon>Sphingomonadales</taxon>
        <taxon>Erythrobacteraceae</taxon>
        <taxon>Croceicoccus</taxon>
    </lineage>
</organism>
<keyword evidence="10" id="KW-0732">Signal</keyword>
<dbReference type="SUPFAM" id="SSF56935">
    <property type="entry name" value="Porins"/>
    <property type="match status" value="1"/>
</dbReference>
<evidence type="ECO:0000313" key="13">
    <source>
        <dbReference type="EMBL" id="QNE07288.1"/>
    </source>
</evidence>
<keyword evidence="2 8" id="KW-0813">Transport</keyword>
<dbReference type="InterPro" id="IPR037066">
    <property type="entry name" value="Plug_dom_sf"/>
</dbReference>
<dbReference type="InterPro" id="IPR036942">
    <property type="entry name" value="Beta-barrel_TonB_sf"/>
</dbReference>
<dbReference type="AlphaFoldDB" id="A0A7G6VZX3"/>
<evidence type="ECO:0000256" key="1">
    <source>
        <dbReference type="ARBA" id="ARBA00004571"/>
    </source>
</evidence>
<evidence type="ECO:0000256" key="7">
    <source>
        <dbReference type="ARBA" id="ARBA00023237"/>
    </source>
</evidence>
<dbReference type="PANTHER" id="PTHR47234:SF2">
    <property type="entry name" value="TONB-DEPENDENT RECEPTOR"/>
    <property type="match status" value="1"/>
</dbReference>
<evidence type="ECO:0000259" key="11">
    <source>
        <dbReference type="Pfam" id="PF00593"/>
    </source>
</evidence>
<evidence type="ECO:0000256" key="10">
    <source>
        <dbReference type="SAM" id="SignalP"/>
    </source>
</evidence>
<dbReference type="PANTHER" id="PTHR47234">
    <property type="match status" value="1"/>
</dbReference>
<evidence type="ECO:0000256" key="2">
    <source>
        <dbReference type="ARBA" id="ARBA00022448"/>
    </source>
</evidence>
<evidence type="ECO:0000256" key="8">
    <source>
        <dbReference type="PROSITE-ProRule" id="PRU01360"/>
    </source>
</evidence>
<evidence type="ECO:0000256" key="6">
    <source>
        <dbReference type="ARBA" id="ARBA00023136"/>
    </source>
</evidence>
<keyword evidence="4 8" id="KW-0812">Transmembrane</keyword>
<dbReference type="Pfam" id="PF07715">
    <property type="entry name" value="Plug"/>
    <property type="match status" value="1"/>
</dbReference>
<feature type="domain" description="TonB-dependent receptor plug" evidence="12">
    <location>
        <begin position="59"/>
        <end position="175"/>
    </location>
</feature>
<evidence type="ECO:0000256" key="5">
    <source>
        <dbReference type="ARBA" id="ARBA00023077"/>
    </source>
</evidence>
<dbReference type="PROSITE" id="PS52016">
    <property type="entry name" value="TONB_DEPENDENT_REC_3"/>
    <property type="match status" value="1"/>
</dbReference>
<evidence type="ECO:0000256" key="3">
    <source>
        <dbReference type="ARBA" id="ARBA00022452"/>
    </source>
</evidence>
<dbReference type="Gene3D" id="2.170.130.10">
    <property type="entry name" value="TonB-dependent receptor, plug domain"/>
    <property type="match status" value="1"/>
</dbReference>
<keyword evidence="7 8" id="KW-0998">Cell outer membrane</keyword>
<dbReference type="InterPro" id="IPR012910">
    <property type="entry name" value="Plug_dom"/>
</dbReference>
<feature type="chain" id="PRO_5028895467" evidence="10">
    <location>
        <begin position="20"/>
        <end position="929"/>
    </location>
</feature>
<keyword evidence="6 8" id="KW-0472">Membrane</keyword>
<dbReference type="EMBL" id="CP060053">
    <property type="protein sequence ID" value="QNE07288.1"/>
    <property type="molecule type" value="Genomic_DNA"/>
</dbReference>
<gene>
    <name evidence="13" type="ORF">H4O24_15355</name>
</gene>
<proteinExistence type="inferred from homology"/>
<dbReference type="GO" id="GO:0009279">
    <property type="term" value="C:cell outer membrane"/>
    <property type="evidence" value="ECO:0007669"/>
    <property type="project" value="UniProtKB-SubCell"/>
</dbReference>
<feature type="signal peptide" evidence="10">
    <location>
        <begin position="1"/>
        <end position="19"/>
    </location>
</feature>
<dbReference type="InterPro" id="IPR000531">
    <property type="entry name" value="Beta-barrel_TonB"/>
</dbReference>
<keyword evidence="5 9" id="KW-0798">TonB box</keyword>
<comment type="similarity">
    <text evidence="8 9">Belongs to the TonB-dependent receptor family.</text>
</comment>
<dbReference type="InterPro" id="IPR039426">
    <property type="entry name" value="TonB-dep_rcpt-like"/>
</dbReference>
<protein>
    <submittedName>
        <fullName evidence="13">TonB-dependent receptor</fullName>
    </submittedName>
</protein>
<dbReference type="Proteomes" id="UP000515297">
    <property type="component" value="Plasmid plas1"/>
</dbReference>
<keyword evidence="13" id="KW-0614">Plasmid</keyword>
<keyword evidence="3 8" id="KW-1134">Transmembrane beta strand</keyword>
<evidence type="ECO:0000256" key="9">
    <source>
        <dbReference type="RuleBase" id="RU003357"/>
    </source>
</evidence>
<accession>A0A7G6VZX3</accession>
<name>A0A7G6VZX3_9SPHN</name>
<feature type="domain" description="TonB-dependent receptor-like beta-barrel" evidence="11">
    <location>
        <begin position="387"/>
        <end position="893"/>
    </location>
</feature>
<evidence type="ECO:0000256" key="4">
    <source>
        <dbReference type="ARBA" id="ARBA00022692"/>
    </source>
</evidence>